<dbReference type="EMBL" id="BAABCW010000027">
    <property type="protein sequence ID" value="GAA3521847.1"/>
    <property type="molecule type" value="Genomic_DNA"/>
</dbReference>
<protein>
    <submittedName>
        <fullName evidence="1">Uncharacterized protein</fullName>
    </submittedName>
</protein>
<proteinExistence type="predicted"/>
<evidence type="ECO:0000313" key="2">
    <source>
        <dbReference type="Proteomes" id="UP001500459"/>
    </source>
</evidence>
<reference evidence="2" key="1">
    <citation type="journal article" date="2019" name="Int. J. Syst. Evol. Microbiol.">
        <title>The Global Catalogue of Microorganisms (GCM) 10K type strain sequencing project: providing services to taxonomists for standard genome sequencing and annotation.</title>
        <authorList>
            <consortium name="The Broad Institute Genomics Platform"/>
            <consortium name="The Broad Institute Genome Sequencing Center for Infectious Disease"/>
            <person name="Wu L."/>
            <person name="Ma J."/>
        </authorList>
    </citation>
    <scope>NUCLEOTIDE SEQUENCE [LARGE SCALE GENOMIC DNA]</scope>
    <source>
        <strain evidence="2">JCM 17106</strain>
    </source>
</reference>
<dbReference type="Proteomes" id="UP001500459">
    <property type="component" value="Unassembled WGS sequence"/>
</dbReference>
<accession>A0ABP6UWG4</accession>
<gene>
    <name evidence="1" type="ORF">GCM10022393_40360</name>
</gene>
<keyword evidence="2" id="KW-1185">Reference proteome</keyword>
<sequence length="102" mass="11660">MEVLETKAKLKMEQKINLIDGSFTPSEAADVINSLLQEKINFHKLQRLSLIEGNTDDECIYDSDRIAELIAEQNTAKEFFKKARLEGRKITMNSTINITIED</sequence>
<dbReference type="RefSeq" id="WP_344930572.1">
    <property type="nucleotide sequence ID" value="NZ_BAABCW010000027.1"/>
</dbReference>
<evidence type="ECO:0000313" key="1">
    <source>
        <dbReference type="EMBL" id="GAA3521847.1"/>
    </source>
</evidence>
<organism evidence="1 2">
    <name type="scientific">Aquimarina addita</name>
    <dbReference type="NCBI Taxonomy" id="870485"/>
    <lineage>
        <taxon>Bacteria</taxon>
        <taxon>Pseudomonadati</taxon>
        <taxon>Bacteroidota</taxon>
        <taxon>Flavobacteriia</taxon>
        <taxon>Flavobacteriales</taxon>
        <taxon>Flavobacteriaceae</taxon>
        <taxon>Aquimarina</taxon>
    </lineage>
</organism>
<name>A0ABP6UWG4_9FLAO</name>
<comment type="caution">
    <text evidence="1">The sequence shown here is derived from an EMBL/GenBank/DDBJ whole genome shotgun (WGS) entry which is preliminary data.</text>
</comment>